<gene>
    <name evidence="2" type="ORF">PA7_28430</name>
</gene>
<reference evidence="2 3" key="1">
    <citation type="submission" date="2019-07" db="EMBL/GenBank/DDBJ databases">
        <title>Whole genome shotgun sequence of Pseudonocardia asaccharolytica NBRC 16224.</title>
        <authorList>
            <person name="Hosoyama A."/>
            <person name="Uohara A."/>
            <person name="Ohji S."/>
            <person name="Ichikawa N."/>
        </authorList>
    </citation>
    <scope>NUCLEOTIDE SEQUENCE [LARGE SCALE GENOMIC DNA]</scope>
    <source>
        <strain evidence="2 3">NBRC 16224</strain>
    </source>
</reference>
<proteinExistence type="predicted"/>
<dbReference type="Proteomes" id="UP000321328">
    <property type="component" value="Unassembled WGS sequence"/>
</dbReference>
<accession>A0A511D2J6</accession>
<evidence type="ECO:0000256" key="1">
    <source>
        <dbReference type="SAM" id="Phobius"/>
    </source>
</evidence>
<dbReference type="SUPFAM" id="SSF101898">
    <property type="entry name" value="NHL repeat"/>
    <property type="match status" value="1"/>
</dbReference>
<keyword evidence="3" id="KW-1185">Reference proteome</keyword>
<keyword evidence="1" id="KW-1133">Transmembrane helix</keyword>
<name>A0A511D2J6_9PSEU</name>
<keyword evidence="1" id="KW-0812">Transmembrane</keyword>
<comment type="caution">
    <text evidence="2">The sequence shown here is derived from an EMBL/GenBank/DDBJ whole genome shotgun (WGS) entry which is preliminary data.</text>
</comment>
<dbReference type="EMBL" id="BJVI01000029">
    <property type="protein sequence ID" value="GEL19006.1"/>
    <property type="molecule type" value="Genomic_DNA"/>
</dbReference>
<organism evidence="2 3">
    <name type="scientific">Pseudonocardia asaccharolytica DSM 44247 = NBRC 16224</name>
    <dbReference type="NCBI Taxonomy" id="1123024"/>
    <lineage>
        <taxon>Bacteria</taxon>
        <taxon>Bacillati</taxon>
        <taxon>Actinomycetota</taxon>
        <taxon>Actinomycetes</taxon>
        <taxon>Pseudonocardiales</taxon>
        <taxon>Pseudonocardiaceae</taxon>
        <taxon>Pseudonocardia</taxon>
    </lineage>
</organism>
<sequence>MLGVAGLGSGAALGGGAAAAEAAEPASPQTLCTVTDRRLGELSGLAVDRGGVWAMADGGRRVALHRLDLDDCSITRTRTAAIDPFDAEDLARGPDGTLWVADTGDNERRRETVALIALPPTGAPRLHRLRYPDGPHDAEALLVAADGVPLVITKETVAAAGIYLPEGPLAEPGPTPLIRVGEVVLPGSDTVGGPVGGIGARLVTGAALNADGRVAAVRTYTDAWLFPVAGETAADLVAALRTNPVRVPLPGEPQGEAIAFEADGRLLSGSESRGGARGAIRAVPGAAALAVAGQSAEPRAAPAATPENTGPAWTPAAAGAAAVAGLLVLAIVAMAVHALVRRRP</sequence>
<keyword evidence="1" id="KW-0472">Membrane</keyword>
<protein>
    <submittedName>
        <fullName evidence="2">Uncharacterized protein</fullName>
    </submittedName>
</protein>
<dbReference type="STRING" id="1123024.GCA_000423625_01936"/>
<dbReference type="AlphaFoldDB" id="A0A511D2J6"/>
<evidence type="ECO:0000313" key="2">
    <source>
        <dbReference type="EMBL" id="GEL19006.1"/>
    </source>
</evidence>
<evidence type="ECO:0000313" key="3">
    <source>
        <dbReference type="Proteomes" id="UP000321328"/>
    </source>
</evidence>
<feature type="transmembrane region" description="Helical" evidence="1">
    <location>
        <begin position="316"/>
        <end position="340"/>
    </location>
</feature>